<proteinExistence type="inferred from homology"/>
<dbReference type="SUPFAM" id="SSF144217">
    <property type="entry name" value="CSL zinc finger"/>
    <property type="match status" value="1"/>
</dbReference>
<dbReference type="PROSITE" id="PS51074">
    <property type="entry name" value="DPH_MB"/>
    <property type="match status" value="1"/>
</dbReference>
<dbReference type="GeneID" id="42002682"/>
<dbReference type="UniPathway" id="UPA00559"/>
<dbReference type="RefSeq" id="XP_031026688.1">
    <property type="nucleotide sequence ID" value="XM_031167385.1"/>
</dbReference>
<keyword evidence="10" id="KW-1185">Reference proteome</keyword>
<comment type="catalytic activity">
    <reaction evidence="7">
        <text>2 [3Fe-4S](0)-[protein] + 2 Fe(2+)-[Dph3] + NADH = 2 [4Fe-4S](1+)-[protein] + 2 [Dph3] + NAD(+) + H(+)</text>
        <dbReference type="Rhea" id="RHEA:71239"/>
        <dbReference type="Rhea" id="RHEA-COMP:17997"/>
        <dbReference type="Rhea" id="RHEA-COMP:17998"/>
        <dbReference type="Rhea" id="RHEA-COMP:18001"/>
        <dbReference type="Rhea" id="RHEA-COMP:18002"/>
        <dbReference type="ChEBI" id="CHEBI:15378"/>
        <dbReference type="ChEBI" id="CHEBI:29033"/>
        <dbReference type="ChEBI" id="CHEBI:33723"/>
        <dbReference type="ChEBI" id="CHEBI:47402"/>
        <dbReference type="ChEBI" id="CHEBI:57540"/>
        <dbReference type="ChEBI" id="CHEBI:57945"/>
        <dbReference type="ChEBI" id="CHEBI:83228"/>
    </reaction>
</comment>
<evidence type="ECO:0000313" key="10">
    <source>
        <dbReference type="Proteomes" id="UP000319731"/>
    </source>
</evidence>
<sequence length="83" mass="9535">MTSFYDEVEIEDLEFNEETRIYTYPCPCGDKFQISEEDIFDGEDIARCPSCSLLIRVIYDPSDFERPGDEGGETIEIKQPIAV</sequence>
<comment type="similarity">
    <text evidence="4">Belongs to the DPH3 family.</text>
</comment>
<dbReference type="GO" id="GO:0017183">
    <property type="term" value="P:protein histidyl modification to diphthamide"/>
    <property type="evidence" value="ECO:0007669"/>
    <property type="project" value="UniProtKB-UniPathway"/>
</dbReference>
<protein>
    <recommendedName>
        <fullName evidence="6">Diphthamide biosynthesis protein 3</fullName>
    </recommendedName>
</protein>
<keyword evidence="3" id="KW-0408">Iron</keyword>
<evidence type="ECO:0000256" key="4">
    <source>
        <dbReference type="ARBA" id="ARBA00024032"/>
    </source>
</evidence>
<dbReference type="Proteomes" id="UP000319731">
    <property type="component" value="Unassembled WGS sequence"/>
</dbReference>
<dbReference type="FunFam" id="3.10.660.10:FF:000001">
    <property type="entry name" value="Diphthamide biosynthesis 3"/>
    <property type="match status" value="1"/>
</dbReference>
<comment type="catalytic activity">
    <reaction evidence="5">
        <text>[3Fe-4S](1+)-[protein] + Fe(2+)-[Dph3] = [3Fe-4S](0)-[protein] + Fe(3+)-[Dph3]</text>
        <dbReference type="Rhea" id="RHEA:71235"/>
        <dbReference type="Rhea" id="RHEA-COMP:17996"/>
        <dbReference type="Rhea" id="RHEA-COMP:17997"/>
        <dbReference type="Rhea" id="RHEA-COMP:18002"/>
        <dbReference type="Rhea" id="RHEA-COMP:18003"/>
        <dbReference type="ChEBI" id="CHEBI:29033"/>
        <dbReference type="ChEBI" id="CHEBI:29034"/>
        <dbReference type="ChEBI" id="CHEBI:33751"/>
        <dbReference type="ChEBI" id="CHEBI:47402"/>
        <dbReference type="ChEBI" id="CHEBI:83228"/>
    </reaction>
</comment>
<dbReference type="AlphaFoldDB" id="A0A507CFL4"/>
<dbReference type="InterPro" id="IPR044248">
    <property type="entry name" value="DPH3/4-like"/>
</dbReference>
<evidence type="ECO:0000256" key="3">
    <source>
        <dbReference type="ARBA" id="ARBA00023004"/>
    </source>
</evidence>
<gene>
    <name evidence="9" type="ORF">SmJEL517_g01457</name>
</gene>
<comment type="pathway">
    <text evidence="1">Protein modification; peptidyl-diphthamide biosynthesis.</text>
</comment>
<dbReference type="EMBL" id="QEAO01000005">
    <property type="protein sequence ID" value="TPX36375.1"/>
    <property type="molecule type" value="Genomic_DNA"/>
</dbReference>
<reference evidence="9 10" key="1">
    <citation type="journal article" date="2019" name="Sci. Rep.">
        <title>Comparative genomics of chytrid fungi reveal insights into the obligate biotrophic and pathogenic lifestyle of Synchytrium endobioticum.</title>
        <authorList>
            <person name="van de Vossenberg B.T.L.H."/>
            <person name="Warris S."/>
            <person name="Nguyen H.D.T."/>
            <person name="van Gent-Pelzer M.P.E."/>
            <person name="Joly D.L."/>
            <person name="van de Geest H.C."/>
            <person name="Bonants P.J.M."/>
            <person name="Smith D.S."/>
            <person name="Levesque C.A."/>
            <person name="van der Lee T.A.J."/>
        </authorList>
    </citation>
    <scope>NUCLEOTIDE SEQUENCE [LARGE SCALE GENOMIC DNA]</scope>
    <source>
        <strain evidence="9 10">JEL517</strain>
    </source>
</reference>
<dbReference type="InterPro" id="IPR036671">
    <property type="entry name" value="DPH_MB_sf"/>
</dbReference>
<evidence type="ECO:0000313" key="9">
    <source>
        <dbReference type="EMBL" id="TPX36375.1"/>
    </source>
</evidence>
<organism evidence="9 10">
    <name type="scientific">Synchytrium microbalum</name>
    <dbReference type="NCBI Taxonomy" id="1806994"/>
    <lineage>
        <taxon>Eukaryota</taxon>
        <taxon>Fungi</taxon>
        <taxon>Fungi incertae sedis</taxon>
        <taxon>Chytridiomycota</taxon>
        <taxon>Chytridiomycota incertae sedis</taxon>
        <taxon>Chytridiomycetes</taxon>
        <taxon>Synchytriales</taxon>
        <taxon>Synchytriaceae</taxon>
        <taxon>Synchytrium</taxon>
    </lineage>
</organism>
<feature type="domain" description="DPH-type MB" evidence="8">
    <location>
        <begin position="4"/>
        <end position="60"/>
    </location>
</feature>
<dbReference type="STRING" id="1806994.A0A507CFL4"/>
<dbReference type="Gene3D" id="3.10.660.10">
    <property type="entry name" value="DPH Zinc finger"/>
    <property type="match status" value="1"/>
</dbReference>
<dbReference type="PANTHER" id="PTHR21454:SF31">
    <property type="entry name" value="DIPHTHAMIDE BIOSYNTHESIS PROTEIN 3"/>
    <property type="match status" value="1"/>
</dbReference>
<evidence type="ECO:0000256" key="5">
    <source>
        <dbReference type="ARBA" id="ARBA00036267"/>
    </source>
</evidence>
<evidence type="ECO:0000256" key="2">
    <source>
        <dbReference type="ARBA" id="ARBA00022723"/>
    </source>
</evidence>
<dbReference type="InterPro" id="IPR007872">
    <property type="entry name" value="DPH_MB_dom"/>
</dbReference>
<dbReference type="GO" id="GO:0046872">
    <property type="term" value="F:metal ion binding"/>
    <property type="evidence" value="ECO:0007669"/>
    <property type="project" value="UniProtKB-KW"/>
</dbReference>
<evidence type="ECO:0000259" key="8">
    <source>
        <dbReference type="PROSITE" id="PS51074"/>
    </source>
</evidence>
<dbReference type="PANTHER" id="PTHR21454">
    <property type="entry name" value="DPH3 HOMOLOG-RELATED"/>
    <property type="match status" value="1"/>
</dbReference>
<comment type="caution">
    <text evidence="9">The sequence shown here is derived from an EMBL/GenBank/DDBJ whole genome shotgun (WGS) entry which is preliminary data.</text>
</comment>
<evidence type="ECO:0000256" key="6">
    <source>
        <dbReference type="ARBA" id="ARBA00041070"/>
    </source>
</evidence>
<dbReference type="Pfam" id="PF05207">
    <property type="entry name" value="Zn_ribbon_CSL"/>
    <property type="match status" value="1"/>
</dbReference>
<name>A0A507CFL4_9FUNG</name>
<accession>A0A507CFL4</accession>
<dbReference type="OrthoDB" id="66964at2759"/>
<evidence type="ECO:0000256" key="7">
    <source>
        <dbReference type="ARBA" id="ARBA00048125"/>
    </source>
</evidence>
<keyword evidence="2" id="KW-0479">Metal-binding</keyword>
<evidence type="ECO:0000256" key="1">
    <source>
        <dbReference type="ARBA" id="ARBA00005156"/>
    </source>
</evidence>